<keyword evidence="1" id="KW-0732">Signal</keyword>
<accession>A0A1T4KBP4</accession>
<reference evidence="3 4" key="1">
    <citation type="submission" date="2017-02" db="EMBL/GenBank/DDBJ databases">
        <authorList>
            <person name="Peterson S.W."/>
        </authorList>
    </citation>
    <scope>NUCLEOTIDE SEQUENCE [LARGE SCALE GENOMIC DNA]</scope>
    <source>
        <strain evidence="3 4">DSM 22335</strain>
    </source>
</reference>
<dbReference type="InterPro" id="IPR049236">
    <property type="entry name" value="DUF6850"/>
</dbReference>
<dbReference type="OrthoDB" id="831538at2"/>
<feature type="signal peptide" evidence="1">
    <location>
        <begin position="1"/>
        <end position="19"/>
    </location>
</feature>
<evidence type="ECO:0000313" key="4">
    <source>
        <dbReference type="Proteomes" id="UP000190888"/>
    </source>
</evidence>
<gene>
    <name evidence="3" type="ORF">SAMN04488132_101600</name>
</gene>
<evidence type="ECO:0000259" key="2">
    <source>
        <dbReference type="Pfam" id="PF21012"/>
    </source>
</evidence>
<dbReference type="EMBL" id="FUWH01000001">
    <property type="protein sequence ID" value="SJZ39860.1"/>
    <property type="molecule type" value="Genomic_DNA"/>
</dbReference>
<dbReference type="STRING" id="413434.SAMN04488132_101600"/>
<keyword evidence="4" id="KW-1185">Reference proteome</keyword>
<proteinExistence type="predicted"/>
<organism evidence="3 4">
    <name type="scientific">Sediminibacterium ginsengisoli</name>
    <dbReference type="NCBI Taxonomy" id="413434"/>
    <lineage>
        <taxon>Bacteria</taxon>
        <taxon>Pseudomonadati</taxon>
        <taxon>Bacteroidota</taxon>
        <taxon>Chitinophagia</taxon>
        <taxon>Chitinophagales</taxon>
        <taxon>Chitinophagaceae</taxon>
        <taxon>Sediminibacterium</taxon>
    </lineage>
</organism>
<name>A0A1T4KBP4_9BACT</name>
<evidence type="ECO:0000313" key="3">
    <source>
        <dbReference type="EMBL" id="SJZ39860.1"/>
    </source>
</evidence>
<sequence>MIRLISILVFATAIAPASAQVKNGGDSLYRSVISRNNIAFINSNSTQLEAGDVNKAGMASLSFNTANGSYRRSQEAQQSTTANFYTEGISTIGRFKVAGSFRFNKIWEDSLAWSMKGIDEDVQPYYFFAGKAGAYERQNYNLKAIVSYTLLKDRLFLASGFKYDYHWTTRSVDPRPDVKLFSIQVSPSLTYKAGDHVIGAGITWGYGNETNSITYKNKNYAGNQLYIDRNSYLSLGYGHIAKMQGSLRRYDKFSGFDLNYAGTVAGINTKASFSYLLREEDNTRDAGSSQTYSLFSYLQLEDYKAALLLTDKTGRRQLQFSFLSGSALNWAAEFNATSYQYVSNHADATYLQRFGKRVTHEAGFSLAYDDVSKDDMVEEHSIAYQLLQPGLQYNIYWNNKERDQFSAGFSPSVKLPLNNQIHVPATQENVFTKGIVYPDYIYRDSKVLQLDAEIAASTHRLVRNLHMGLKIKASWQSAEAAVIAFPQAGFIPGRNRFLLNVSANLYF</sequence>
<feature type="chain" id="PRO_5012978788" description="DUF6850 domain-containing protein" evidence="1">
    <location>
        <begin position="20"/>
        <end position="507"/>
    </location>
</feature>
<dbReference type="Proteomes" id="UP000190888">
    <property type="component" value="Unassembled WGS sequence"/>
</dbReference>
<evidence type="ECO:0000256" key="1">
    <source>
        <dbReference type="SAM" id="SignalP"/>
    </source>
</evidence>
<dbReference type="RefSeq" id="WP_078829931.1">
    <property type="nucleotide sequence ID" value="NZ_FUWH01000001.1"/>
</dbReference>
<protein>
    <recommendedName>
        <fullName evidence="2">DUF6850 domain-containing protein</fullName>
    </recommendedName>
</protein>
<feature type="domain" description="DUF6850" evidence="2">
    <location>
        <begin position="52"/>
        <end position="507"/>
    </location>
</feature>
<dbReference type="AlphaFoldDB" id="A0A1T4KBP4"/>
<dbReference type="Pfam" id="PF21012">
    <property type="entry name" value="DUF6850"/>
    <property type="match status" value="1"/>
</dbReference>